<keyword evidence="6" id="KW-1133">Transmembrane helix</keyword>
<gene>
    <name evidence="12" type="primary">LOC101853408</name>
</gene>
<feature type="region of interest" description="Disordered" evidence="5">
    <location>
        <begin position="672"/>
        <end position="705"/>
    </location>
</feature>
<evidence type="ECO:0000256" key="1">
    <source>
        <dbReference type="ARBA" id="ARBA00010609"/>
    </source>
</evidence>
<keyword evidence="6" id="KW-0812">Transmembrane</keyword>
<feature type="transmembrane region" description="Helical" evidence="6">
    <location>
        <begin position="721"/>
        <end position="744"/>
    </location>
</feature>
<evidence type="ECO:0000256" key="6">
    <source>
        <dbReference type="SAM" id="Phobius"/>
    </source>
</evidence>
<feature type="compositionally biased region" description="Basic and acidic residues" evidence="5">
    <location>
        <begin position="672"/>
        <end position="688"/>
    </location>
</feature>
<keyword evidence="7" id="KW-0732">Signal</keyword>
<dbReference type="InterPro" id="IPR008972">
    <property type="entry name" value="Cupredoxin"/>
</dbReference>
<dbReference type="InterPro" id="IPR011707">
    <property type="entry name" value="Cu-oxidase-like_N"/>
</dbReference>
<keyword evidence="2" id="KW-0479">Metal-binding</keyword>
<dbReference type="Gene3D" id="2.60.40.420">
    <property type="entry name" value="Cupredoxins - blue copper proteins"/>
    <property type="match status" value="3"/>
</dbReference>
<evidence type="ECO:0000256" key="5">
    <source>
        <dbReference type="SAM" id="MobiDB-lite"/>
    </source>
</evidence>
<reference evidence="12" key="1">
    <citation type="submission" date="2025-08" db="UniProtKB">
        <authorList>
            <consortium name="RefSeq"/>
        </authorList>
    </citation>
    <scope>IDENTIFICATION</scope>
</reference>
<dbReference type="SUPFAM" id="SSF49503">
    <property type="entry name" value="Cupredoxins"/>
    <property type="match status" value="3"/>
</dbReference>
<evidence type="ECO:0000256" key="2">
    <source>
        <dbReference type="ARBA" id="ARBA00022723"/>
    </source>
</evidence>
<feature type="domain" description="Plastocyanin-like" evidence="10">
    <location>
        <begin position="92"/>
        <end position="197"/>
    </location>
</feature>
<accession>A0ABM1A8R6</accession>
<dbReference type="InterPro" id="IPR011706">
    <property type="entry name" value="Cu-oxidase_C"/>
</dbReference>
<keyword evidence="4" id="KW-0186">Copper</keyword>
<evidence type="ECO:0000256" key="3">
    <source>
        <dbReference type="ARBA" id="ARBA00023002"/>
    </source>
</evidence>
<dbReference type="PROSITE" id="PS00079">
    <property type="entry name" value="MULTICOPPER_OXIDASE1"/>
    <property type="match status" value="1"/>
</dbReference>
<dbReference type="RefSeq" id="XP_012942999.1">
    <property type="nucleotide sequence ID" value="XM_013087545.2"/>
</dbReference>
<evidence type="ECO:0000256" key="7">
    <source>
        <dbReference type="SAM" id="SignalP"/>
    </source>
</evidence>
<dbReference type="CDD" id="cd13884">
    <property type="entry name" value="CuRO_2_tcLCC_insect_like"/>
    <property type="match status" value="1"/>
</dbReference>
<dbReference type="GeneID" id="101853408"/>
<evidence type="ECO:0000256" key="4">
    <source>
        <dbReference type="ARBA" id="ARBA00023008"/>
    </source>
</evidence>
<evidence type="ECO:0000259" key="9">
    <source>
        <dbReference type="Pfam" id="PF07731"/>
    </source>
</evidence>
<dbReference type="PANTHER" id="PTHR11709:SF394">
    <property type="entry name" value="FI03373P-RELATED"/>
    <property type="match status" value="1"/>
</dbReference>
<dbReference type="InterPro" id="IPR001117">
    <property type="entry name" value="Cu-oxidase_2nd"/>
</dbReference>
<dbReference type="Pfam" id="PF07732">
    <property type="entry name" value="Cu-oxidase_3"/>
    <property type="match status" value="1"/>
</dbReference>
<keyword evidence="11" id="KW-1185">Reference proteome</keyword>
<dbReference type="PROSITE" id="PS00080">
    <property type="entry name" value="MULTICOPPER_OXIDASE2"/>
    <property type="match status" value="1"/>
</dbReference>
<organism evidence="11 12">
    <name type="scientific">Aplysia californica</name>
    <name type="common">California sea hare</name>
    <dbReference type="NCBI Taxonomy" id="6500"/>
    <lineage>
        <taxon>Eukaryota</taxon>
        <taxon>Metazoa</taxon>
        <taxon>Spiralia</taxon>
        <taxon>Lophotrochozoa</taxon>
        <taxon>Mollusca</taxon>
        <taxon>Gastropoda</taxon>
        <taxon>Heterobranchia</taxon>
        <taxon>Euthyneura</taxon>
        <taxon>Tectipleura</taxon>
        <taxon>Aplysiida</taxon>
        <taxon>Aplysioidea</taxon>
        <taxon>Aplysiidae</taxon>
        <taxon>Aplysia</taxon>
    </lineage>
</organism>
<keyword evidence="6" id="KW-0472">Membrane</keyword>
<dbReference type="InterPro" id="IPR045087">
    <property type="entry name" value="Cu-oxidase_fam"/>
</dbReference>
<evidence type="ECO:0000259" key="10">
    <source>
        <dbReference type="Pfam" id="PF07732"/>
    </source>
</evidence>
<dbReference type="Pfam" id="PF07731">
    <property type="entry name" value="Cu-oxidase_2"/>
    <property type="match status" value="1"/>
</dbReference>
<dbReference type="Proteomes" id="UP000694888">
    <property type="component" value="Unplaced"/>
</dbReference>
<comment type="similarity">
    <text evidence="1">Belongs to the multicopper oxidase family.</text>
</comment>
<dbReference type="Pfam" id="PF00394">
    <property type="entry name" value="Cu-oxidase"/>
    <property type="match status" value="1"/>
</dbReference>
<evidence type="ECO:0000313" key="12">
    <source>
        <dbReference type="RefSeq" id="XP_012942999.1"/>
    </source>
</evidence>
<sequence>MEKCVICLLLLTSLLLGNGGFCEAQENDGSAFQCNDYKNHPCTRPCLEGALPKLCRYYFLLEHYTTMSTACYDCPSNSSHCFLPQCVLGSGGNHSVLTVNRMLPGPTINVCQNDVIEVTVDNRLEVGEGVSIHWHGQRQRGTPHMDGTALVTQCPLHSGAKMTYRFKATEEGTHFWHSHSNLQRSQGIFGGLIVRTPPTLNPHVNLYDLDLPEHVIMLKDWVRRSVDETFAMNYRSGVLQLGDAILVNGLGHEKGFSTDLPYPSFKVMPGLRYRFRVIVNGLLDCPLQVSIDDHHLLMIASDGSDFVPYLVDSFTIFSGERYDFVLQTKPAVTKNYWIRFKGFLNCGTMPAVPPIHTDLLQLAVLQNEGTGPDLPQEGATYDNSEPGQMSLSTLAGRTTNETIRIVDLSSVYPDDDPDLYTAEPDKRFHITLGQTQQVNPRFEFPPLPGENTSRRRTTVFNQQLNYITSHLPPSPPLSQLQDIPESEFCNNETLRAVDCSVDFCTCIHRLQVALGDLVEMVLINYSFLSASHPMHLHGHRFRVMGIYQFDRELTVDEVRQMDAMGEFPRRHSRAPLKDTLVVHARSVVIIRFRADNPGFWLMHCHIEFHTETGMTLLLQTGSPEDLPKPPRGFPRCGDWAPPDLTQDELKALDIPDYPGSKVKQTNHDEFFKEEKTSHASKFPKDNISSKRNYKSPHNSAQGAEIDEVIRSRKNEDKERRLGLAVGVPVGVTCICALVALVLVARRRLDRKHMYLKLSTENIGQSKSLPK</sequence>
<dbReference type="CDD" id="cd13858">
    <property type="entry name" value="CuRO_1_tcLCC2_insect_like"/>
    <property type="match status" value="1"/>
</dbReference>
<evidence type="ECO:0000313" key="11">
    <source>
        <dbReference type="Proteomes" id="UP000694888"/>
    </source>
</evidence>
<feature type="signal peptide" evidence="7">
    <location>
        <begin position="1"/>
        <end position="24"/>
    </location>
</feature>
<keyword evidence="3" id="KW-0560">Oxidoreductase</keyword>
<dbReference type="InterPro" id="IPR033138">
    <property type="entry name" value="Cu_oxidase_CS"/>
</dbReference>
<evidence type="ECO:0000259" key="8">
    <source>
        <dbReference type="Pfam" id="PF00394"/>
    </source>
</evidence>
<dbReference type="InterPro" id="IPR002355">
    <property type="entry name" value="Cu_oxidase_Cu_BS"/>
</dbReference>
<feature type="domain" description="Plastocyanin-like" evidence="9">
    <location>
        <begin position="477"/>
        <end position="620"/>
    </location>
</feature>
<feature type="domain" description="Plastocyanin-like" evidence="8">
    <location>
        <begin position="213"/>
        <end position="344"/>
    </location>
</feature>
<feature type="chain" id="PRO_5045233872" evidence="7">
    <location>
        <begin position="25"/>
        <end position="770"/>
    </location>
</feature>
<name>A0ABM1A8R6_APLCA</name>
<dbReference type="CDD" id="cd13905">
    <property type="entry name" value="CuRO_3_tcLLC2_insect_like"/>
    <property type="match status" value="1"/>
</dbReference>
<protein>
    <submittedName>
        <fullName evidence="12">Laccase</fullName>
    </submittedName>
</protein>
<dbReference type="PANTHER" id="PTHR11709">
    <property type="entry name" value="MULTI-COPPER OXIDASE"/>
    <property type="match status" value="1"/>
</dbReference>
<proteinExistence type="inferred from homology"/>